<reference evidence="1" key="1">
    <citation type="submission" date="2020-05" db="EMBL/GenBank/DDBJ databases">
        <authorList>
            <person name="Chiriac C."/>
            <person name="Salcher M."/>
            <person name="Ghai R."/>
            <person name="Kavagutti S V."/>
        </authorList>
    </citation>
    <scope>NUCLEOTIDE SEQUENCE</scope>
</reference>
<organism evidence="1">
    <name type="scientific">uncultured Caudovirales phage</name>
    <dbReference type="NCBI Taxonomy" id="2100421"/>
    <lineage>
        <taxon>Viruses</taxon>
        <taxon>Duplodnaviria</taxon>
        <taxon>Heunggongvirae</taxon>
        <taxon>Uroviricota</taxon>
        <taxon>Caudoviricetes</taxon>
        <taxon>Peduoviridae</taxon>
        <taxon>Maltschvirus</taxon>
        <taxon>Maltschvirus maltsch</taxon>
    </lineage>
</organism>
<proteinExistence type="predicted"/>
<evidence type="ECO:0000313" key="1">
    <source>
        <dbReference type="EMBL" id="CAB5079574.1"/>
    </source>
</evidence>
<dbReference type="EMBL" id="LR798192">
    <property type="protein sequence ID" value="CAB5079574.1"/>
    <property type="molecule type" value="Genomic_DNA"/>
</dbReference>
<sequence length="65" mass="7388">MKIEVKIIKENADGSANAQVDFDKEGLETLVQWGLVALLTKAIDEYKVRDDETPFPLPKSKRKKK</sequence>
<gene>
    <name evidence="1" type="ORF">UFOVP146_17</name>
</gene>
<protein>
    <submittedName>
        <fullName evidence="1">Uncharacterized protein</fullName>
    </submittedName>
</protein>
<accession>A0A6J7VNB9</accession>
<name>A0A6J7VNB9_9CAUD</name>